<reference evidence="1 2" key="1">
    <citation type="journal article" date="2022" name="bioRxiv">
        <title>Genomics of Preaxostyla Flagellates Illuminates Evolutionary Transitions and the Path Towards Mitochondrial Loss.</title>
        <authorList>
            <person name="Novak L.V.F."/>
            <person name="Treitli S.C."/>
            <person name="Pyrih J."/>
            <person name="Halakuc P."/>
            <person name="Pipaliya S.V."/>
            <person name="Vacek V."/>
            <person name="Brzon O."/>
            <person name="Soukal P."/>
            <person name="Eme L."/>
            <person name="Dacks J.B."/>
            <person name="Karnkowska A."/>
            <person name="Elias M."/>
            <person name="Hampl V."/>
        </authorList>
    </citation>
    <scope>NUCLEOTIDE SEQUENCE [LARGE SCALE GENOMIC DNA]</scope>
    <source>
        <strain evidence="1">NAU3</strain>
        <tissue evidence="1">Gut</tissue>
    </source>
</reference>
<protein>
    <submittedName>
        <fullName evidence="1">Uncharacterized protein</fullName>
    </submittedName>
</protein>
<dbReference type="EMBL" id="JARBJD010000500">
    <property type="protein sequence ID" value="KAK2941446.1"/>
    <property type="molecule type" value="Genomic_DNA"/>
</dbReference>
<dbReference type="Proteomes" id="UP001281761">
    <property type="component" value="Unassembled WGS sequence"/>
</dbReference>
<sequence>MTSNSFKNQPKDQIAGALLRLNIHANPFQSRDALWKELQSELNKLGCKPPHSTDKVTKFISDVFPRLKHNHDKLVSIGLTGMNDLTKLLNLICIEVMELQHIISLDLIRFCDEKNIDLNPETTKYANLLEEFTKHKAEPVDWESIPEKQLTTFTTGILNKTMRNDMVCHIAKLICSQIIKITEYNARK</sequence>
<evidence type="ECO:0000313" key="2">
    <source>
        <dbReference type="Proteomes" id="UP001281761"/>
    </source>
</evidence>
<organism evidence="1 2">
    <name type="scientific">Blattamonas nauphoetae</name>
    <dbReference type="NCBI Taxonomy" id="2049346"/>
    <lineage>
        <taxon>Eukaryota</taxon>
        <taxon>Metamonada</taxon>
        <taxon>Preaxostyla</taxon>
        <taxon>Oxymonadida</taxon>
        <taxon>Blattamonas</taxon>
    </lineage>
</organism>
<gene>
    <name evidence="1" type="ORF">BLNAU_23650</name>
</gene>
<keyword evidence="2" id="KW-1185">Reference proteome</keyword>
<comment type="caution">
    <text evidence="1">The sequence shown here is derived from an EMBL/GenBank/DDBJ whole genome shotgun (WGS) entry which is preliminary data.</text>
</comment>
<evidence type="ECO:0000313" key="1">
    <source>
        <dbReference type="EMBL" id="KAK2941446.1"/>
    </source>
</evidence>
<accession>A0ABQ9WPN4</accession>
<proteinExistence type="predicted"/>
<name>A0ABQ9WPN4_9EUKA</name>